<dbReference type="InterPro" id="IPR006260">
    <property type="entry name" value="TonB/TolA_C"/>
</dbReference>
<dbReference type="RefSeq" id="WP_034215024.1">
    <property type="nucleotide sequence ID" value="NZ_AVCK01000063.1"/>
</dbReference>
<dbReference type="CDD" id="cd07341">
    <property type="entry name" value="M56_BlaR1_MecR1_like"/>
    <property type="match status" value="1"/>
</dbReference>
<evidence type="ECO:0000259" key="6">
    <source>
        <dbReference type="PROSITE" id="PS52015"/>
    </source>
</evidence>
<comment type="subcellular location">
    <subcellularLocation>
        <location evidence="1">Membrane</location>
        <topology evidence="1">Single-pass membrane protein</topology>
    </subcellularLocation>
</comment>
<evidence type="ECO:0000256" key="4">
    <source>
        <dbReference type="ARBA" id="ARBA00023136"/>
    </source>
</evidence>
<dbReference type="SUPFAM" id="SSF74653">
    <property type="entry name" value="TolA/TonB C-terminal domain"/>
    <property type="match status" value="1"/>
</dbReference>
<keyword evidence="2 5" id="KW-0812">Transmembrane</keyword>
<dbReference type="InterPro" id="IPR008756">
    <property type="entry name" value="Peptidase_M56"/>
</dbReference>
<protein>
    <recommendedName>
        <fullName evidence="6">TonB C-terminal domain-containing protein</fullName>
    </recommendedName>
</protein>
<evidence type="ECO:0000313" key="8">
    <source>
        <dbReference type="Proteomes" id="UP000029393"/>
    </source>
</evidence>
<dbReference type="Pfam" id="PF03544">
    <property type="entry name" value="TonB_C"/>
    <property type="match status" value="1"/>
</dbReference>
<dbReference type="STRING" id="1384056.N787_04995"/>
<comment type="caution">
    <text evidence="7">The sequence shown here is derived from an EMBL/GenBank/DDBJ whole genome shotgun (WGS) entry which is preliminary data.</text>
</comment>
<gene>
    <name evidence="7" type="ORF">N787_04995</name>
</gene>
<dbReference type="Pfam" id="PF05569">
    <property type="entry name" value="Peptidase_M56"/>
    <property type="match status" value="1"/>
</dbReference>
<evidence type="ECO:0000256" key="1">
    <source>
        <dbReference type="ARBA" id="ARBA00004167"/>
    </source>
</evidence>
<dbReference type="PATRIC" id="fig|1384056.3.peg.2515"/>
<dbReference type="InterPro" id="IPR037682">
    <property type="entry name" value="TonB_C"/>
</dbReference>
<dbReference type="Proteomes" id="UP000029393">
    <property type="component" value="Unassembled WGS sequence"/>
</dbReference>
<feature type="domain" description="TonB C-terminal" evidence="6">
    <location>
        <begin position="298"/>
        <end position="396"/>
    </location>
</feature>
<evidence type="ECO:0000256" key="3">
    <source>
        <dbReference type="ARBA" id="ARBA00022989"/>
    </source>
</evidence>
<feature type="transmembrane region" description="Helical" evidence="5">
    <location>
        <begin position="83"/>
        <end position="105"/>
    </location>
</feature>
<sequence length="399" mass="42806">MASDALAELLQATAAITFALVLVLGLRNPVRRWLGARAAYGLWAVVPLAVVAVLLPARRAELAPAAFGEARGLLATLPAAAEASALLTPGLLALWLLGATSLALLMRVRQRRFTRGVARQPERDHDLSGWAAPAVVGLLRPRIVLPSDFSARYTPDEQQLVIAHEQLHIERGDIPAQALASLLRCLFWFHPLVHVAATRFRFDQELACDAAVLARFPGARRRYGDAMLKTQLAGFGLPVGCHWQSCHPLKERVRMLKQTLPGPRRRGVASALVLALAAATSLAAWAAQPATPAPEAKPLKALTNDDVLDPPKYPAEAIARGLGGLVVLDVLVGVDGVPKEIKVHQPSTDGVFDQAAVDAAWNWRFNAGRNGARGEKVEGWVRVPVNFSPDKPADEATAG</sequence>
<proteinExistence type="predicted"/>
<reference evidence="7 8" key="1">
    <citation type="submission" date="2013-09" db="EMBL/GenBank/DDBJ databases">
        <title>Genome sequencing of Arenimonas metalli.</title>
        <authorList>
            <person name="Chen F."/>
            <person name="Wang G."/>
        </authorList>
    </citation>
    <scope>NUCLEOTIDE SEQUENCE [LARGE SCALE GENOMIC DNA]</scope>
    <source>
        <strain evidence="7 8">CF5-1</strain>
    </source>
</reference>
<dbReference type="GO" id="GO:0016020">
    <property type="term" value="C:membrane"/>
    <property type="evidence" value="ECO:0007669"/>
    <property type="project" value="UniProtKB-SubCell"/>
</dbReference>
<accession>A0A091ARL4</accession>
<keyword evidence="8" id="KW-1185">Reference proteome</keyword>
<dbReference type="PANTHER" id="PTHR34978">
    <property type="entry name" value="POSSIBLE SENSOR-TRANSDUCER PROTEIN BLAR"/>
    <property type="match status" value="1"/>
</dbReference>
<dbReference type="GO" id="GO:0055085">
    <property type="term" value="P:transmembrane transport"/>
    <property type="evidence" value="ECO:0007669"/>
    <property type="project" value="InterPro"/>
</dbReference>
<dbReference type="AlphaFoldDB" id="A0A091ARL4"/>
<feature type="transmembrane region" description="Helical" evidence="5">
    <location>
        <begin position="267"/>
        <end position="287"/>
    </location>
</feature>
<feature type="transmembrane region" description="Helical" evidence="5">
    <location>
        <begin position="6"/>
        <end position="26"/>
    </location>
</feature>
<feature type="transmembrane region" description="Helical" evidence="5">
    <location>
        <begin position="38"/>
        <end position="57"/>
    </location>
</feature>
<dbReference type="EMBL" id="AVCK01000063">
    <property type="protein sequence ID" value="KFN41629.1"/>
    <property type="molecule type" value="Genomic_DNA"/>
</dbReference>
<name>A0A091ARL4_9GAMM</name>
<keyword evidence="3 5" id="KW-1133">Transmembrane helix</keyword>
<evidence type="ECO:0000256" key="5">
    <source>
        <dbReference type="SAM" id="Phobius"/>
    </source>
</evidence>
<dbReference type="NCBIfam" id="TIGR01352">
    <property type="entry name" value="tonB_Cterm"/>
    <property type="match status" value="1"/>
</dbReference>
<evidence type="ECO:0000313" key="7">
    <source>
        <dbReference type="EMBL" id="KFN41629.1"/>
    </source>
</evidence>
<dbReference type="InterPro" id="IPR052173">
    <property type="entry name" value="Beta-lactam_resp_regulator"/>
</dbReference>
<dbReference type="PROSITE" id="PS52015">
    <property type="entry name" value="TONB_CTD"/>
    <property type="match status" value="1"/>
</dbReference>
<evidence type="ECO:0000256" key="2">
    <source>
        <dbReference type="ARBA" id="ARBA00022692"/>
    </source>
</evidence>
<dbReference type="eggNOG" id="COG4219">
    <property type="taxonomic scope" value="Bacteria"/>
</dbReference>
<keyword evidence="4 5" id="KW-0472">Membrane</keyword>
<organism evidence="7 8">
    <name type="scientific">Arenimonas metalli CF5-1</name>
    <dbReference type="NCBI Taxonomy" id="1384056"/>
    <lineage>
        <taxon>Bacteria</taxon>
        <taxon>Pseudomonadati</taxon>
        <taxon>Pseudomonadota</taxon>
        <taxon>Gammaproteobacteria</taxon>
        <taxon>Lysobacterales</taxon>
        <taxon>Lysobacteraceae</taxon>
        <taxon>Arenimonas</taxon>
    </lineage>
</organism>
<dbReference type="Gene3D" id="3.30.1150.10">
    <property type="match status" value="1"/>
</dbReference>
<dbReference type="PANTHER" id="PTHR34978:SF3">
    <property type="entry name" value="SLR0241 PROTEIN"/>
    <property type="match status" value="1"/>
</dbReference>